<dbReference type="SUPFAM" id="SSF52833">
    <property type="entry name" value="Thioredoxin-like"/>
    <property type="match status" value="1"/>
</dbReference>
<gene>
    <name evidence="3" type="ORF">GCM10009801_08300</name>
</gene>
<evidence type="ECO:0000259" key="2">
    <source>
        <dbReference type="PROSITE" id="PS51352"/>
    </source>
</evidence>
<dbReference type="InterPro" id="IPR013766">
    <property type="entry name" value="Thioredoxin_domain"/>
</dbReference>
<dbReference type="InterPro" id="IPR036249">
    <property type="entry name" value="Thioredoxin-like_sf"/>
</dbReference>
<accession>A0ABN2VJQ8</accession>
<name>A0ABN2VJQ8_9ACTN</name>
<protein>
    <submittedName>
        <fullName evidence="3">TlpA family protein</fullName>
    </submittedName>
</protein>
<organism evidence="3 4">
    <name type="scientific">Streptomyces albiaxialis</name>
    <dbReference type="NCBI Taxonomy" id="329523"/>
    <lineage>
        <taxon>Bacteria</taxon>
        <taxon>Bacillati</taxon>
        <taxon>Actinomycetota</taxon>
        <taxon>Actinomycetes</taxon>
        <taxon>Kitasatosporales</taxon>
        <taxon>Streptomycetaceae</taxon>
        <taxon>Streptomyces</taxon>
    </lineage>
</organism>
<dbReference type="InterPro" id="IPR000866">
    <property type="entry name" value="AhpC/TSA"/>
</dbReference>
<dbReference type="Proteomes" id="UP001500016">
    <property type="component" value="Unassembled WGS sequence"/>
</dbReference>
<evidence type="ECO:0000313" key="3">
    <source>
        <dbReference type="EMBL" id="GAA2063994.1"/>
    </source>
</evidence>
<comment type="caution">
    <text evidence="3">The sequence shown here is derived from an EMBL/GenBank/DDBJ whole genome shotgun (WGS) entry which is preliminary data.</text>
</comment>
<feature type="domain" description="Thioredoxin" evidence="2">
    <location>
        <begin position="46"/>
        <end position="182"/>
    </location>
</feature>
<dbReference type="Gene3D" id="3.40.30.10">
    <property type="entry name" value="Glutaredoxin"/>
    <property type="match status" value="1"/>
</dbReference>
<dbReference type="EMBL" id="BAAAPE010000001">
    <property type="protein sequence ID" value="GAA2063994.1"/>
    <property type="molecule type" value="Genomic_DNA"/>
</dbReference>
<evidence type="ECO:0000256" key="1">
    <source>
        <dbReference type="SAM" id="Phobius"/>
    </source>
</evidence>
<feature type="transmembrane region" description="Helical" evidence="1">
    <location>
        <begin position="6"/>
        <end position="26"/>
    </location>
</feature>
<sequence>MPFLTAAVVILAVLCLLNLLLTFGIIRKLKAGGGTGAASSAPALMLPNGSAVPEFEAETLDGDRVSAETLRNALVGFVSTSCPACKEKLPHYAKLAERHRALGRTVVTFVHGDTTEALEMAEPLRSLSHVVIEDTEGQGPTEKAFAIEGYPVFALTDATGTLTTSHYDPAKLPTPAENLTSA</sequence>
<keyword evidence="1" id="KW-0812">Transmembrane</keyword>
<keyword evidence="1" id="KW-1133">Transmembrane helix</keyword>
<dbReference type="Pfam" id="PF00578">
    <property type="entry name" value="AhpC-TSA"/>
    <property type="match status" value="1"/>
</dbReference>
<dbReference type="RefSeq" id="WP_344524002.1">
    <property type="nucleotide sequence ID" value="NZ_BAAAPE010000001.1"/>
</dbReference>
<keyword evidence="1" id="KW-0472">Membrane</keyword>
<proteinExistence type="predicted"/>
<evidence type="ECO:0000313" key="4">
    <source>
        <dbReference type="Proteomes" id="UP001500016"/>
    </source>
</evidence>
<dbReference type="CDD" id="cd02966">
    <property type="entry name" value="TlpA_like_family"/>
    <property type="match status" value="1"/>
</dbReference>
<dbReference type="PROSITE" id="PS51352">
    <property type="entry name" value="THIOREDOXIN_2"/>
    <property type="match status" value="1"/>
</dbReference>
<keyword evidence="4" id="KW-1185">Reference proteome</keyword>
<reference evidence="3 4" key="1">
    <citation type="journal article" date="2019" name="Int. J. Syst. Evol. Microbiol.">
        <title>The Global Catalogue of Microorganisms (GCM) 10K type strain sequencing project: providing services to taxonomists for standard genome sequencing and annotation.</title>
        <authorList>
            <consortium name="The Broad Institute Genomics Platform"/>
            <consortium name="The Broad Institute Genome Sequencing Center for Infectious Disease"/>
            <person name="Wu L."/>
            <person name="Ma J."/>
        </authorList>
    </citation>
    <scope>NUCLEOTIDE SEQUENCE [LARGE SCALE GENOMIC DNA]</scope>
    <source>
        <strain evidence="3 4">JCM 15478</strain>
    </source>
</reference>